<accession>A0A9X1IQE6</accession>
<dbReference type="EMBL" id="JAHGAW010000004">
    <property type="protein sequence ID" value="MBT2186703.1"/>
    <property type="molecule type" value="Genomic_DNA"/>
</dbReference>
<evidence type="ECO:0000313" key="1">
    <source>
        <dbReference type="EMBL" id="MBT2186703.1"/>
    </source>
</evidence>
<protein>
    <submittedName>
        <fullName evidence="1">Uncharacterized protein</fullName>
    </submittedName>
</protein>
<sequence length="196" mass="21519">MGKELAVPSPLAGRVVRPAINGKTKIIDTTGKRWSERAERVFLEMLAATCNVRLAAREVGFSTVAIYRRRLRYPAFAALWAEAMEHGYARIEAQLVERATDSVVRLELDGDWEQAGEPLSNAEMMNLLRLHRASVRGGKAQHYDANRKAPTLDAVRASILRKIEAIERWDAREAAKRAAKEAAVAVAGEEAGGAGV</sequence>
<dbReference type="Proteomes" id="UP001138757">
    <property type="component" value="Unassembled WGS sequence"/>
</dbReference>
<dbReference type="AlphaFoldDB" id="A0A9X1IQE6"/>
<proteinExistence type="predicted"/>
<gene>
    <name evidence="1" type="ORF">KK488_07040</name>
</gene>
<dbReference type="RefSeq" id="WP_214622454.1">
    <property type="nucleotide sequence ID" value="NZ_JAHGAW010000004.1"/>
</dbReference>
<evidence type="ECO:0000313" key="2">
    <source>
        <dbReference type="Proteomes" id="UP001138757"/>
    </source>
</evidence>
<organism evidence="1 2">
    <name type="scientific">Sphingobium nicotianae</name>
    <dbReference type="NCBI Taxonomy" id="2782607"/>
    <lineage>
        <taxon>Bacteria</taxon>
        <taxon>Pseudomonadati</taxon>
        <taxon>Pseudomonadota</taxon>
        <taxon>Alphaproteobacteria</taxon>
        <taxon>Sphingomonadales</taxon>
        <taxon>Sphingomonadaceae</taxon>
        <taxon>Sphingobium</taxon>
    </lineage>
</organism>
<keyword evidence="2" id="KW-1185">Reference proteome</keyword>
<reference evidence="1" key="1">
    <citation type="submission" date="2021-05" db="EMBL/GenBank/DDBJ databases">
        <title>Genome of Sphingobium sp. strain.</title>
        <authorList>
            <person name="Fan R."/>
        </authorList>
    </citation>
    <scope>NUCLEOTIDE SEQUENCE</scope>
    <source>
        <strain evidence="1">H33</strain>
    </source>
</reference>
<comment type="caution">
    <text evidence="1">The sequence shown here is derived from an EMBL/GenBank/DDBJ whole genome shotgun (WGS) entry which is preliminary data.</text>
</comment>
<name>A0A9X1IQE6_9SPHN</name>